<keyword evidence="1" id="KW-1133">Transmembrane helix</keyword>
<evidence type="ECO:0000313" key="2">
    <source>
        <dbReference type="EMBL" id="MPM55564.1"/>
    </source>
</evidence>
<proteinExistence type="predicted"/>
<dbReference type="EMBL" id="VSSQ01015329">
    <property type="protein sequence ID" value="MPM55564.1"/>
    <property type="molecule type" value="Genomic_DNA"/>
</dbReference>
<dbReference type="AlphaFoldDB" id="A0A645B1G2"/>
<keyword evidence="1" id="KW-0812">Transmembrane</keyword>
<reference evidence="2" key="1">
    <citation type="submission" date="2019-08" db="EMBL/GenBank/DDBJ databases">
        <authorList>
            <person name="Kucharzyk K."/>
            <person name="Murdoch R.W."/>
            <person name="Higgins S."/>
            <person name="Loffler F."/>
        </authorList>
    </citation>
    <scope>NUCLEOTIDE SEQUENCE</scope>
</reference>
<evidence type="ECO:0008006" key="3">
    <source>
        <dbReference type="Google" id="ProtNLM"/>
    </source>
</evidence>
<organism evidence="2">
    <name type="scientific">bioreactor metagenome</name>
    <dbReference type="NCBI Taxonomy" id="1076179"/>
    <lineage>
        <taxon>unclassified sequences</taxon>
        <taxon>metagenomes</taxon>
        <taxon>ecological metagenomes</taxon>
    </lineage>
</organism>
<accession>A0A645B1G2</accession>
<keyword evidence="1" id="KW-0472">Membrane</keyword>
<protein>
    <recommendedName>
        <fullName evidence="3">Type 4 fimbrial biogenesis protein PilX N-terminal domain-containing protein</fullName>
    </recommendedName>
</protein>
<evidence type="ECO:0000256" key="1">
    <source>
        <dbReference type="SAM" id="Phobius"/>
    </source>
</evidence>
<sequence length="402" mass="43486">MKKESKKGVVLVYVILIFAILTILGAGLLTITNHNTKMTTMEISSEQAYQSALSGLETTLASFELDPTNGAMIANMVRSGQTPTSKLDVTSQKMGVVDIKISCKLEPPTTDIAACKKLQVDSTATIDGLSRSVVGYLNIIEGGFDKPIVINDSNGFGGLDAQGNGANSIYCLFDQPIDDCARLDKKLPSDQLQTVQFENEEEVFNTYKKFLEDKVKGITKQCKAGQTIDANCSMPAIWNNITVDNSKGDIYIDLTKIKSPSFDNVNLTLTDVDSENMVVIIVKDLSIEDSQIGQPGTEDNLLLISTSRDSIKSFDLEIDSDSGDTAVYGWVIHPFGEIDIETDEPRSVDVYGGLFAQEISTDKFVNIYGVQASSKMMGLLAEAGLTFSGGSGGVMTFAKTYD</sequence>
<feature type="transmembrane region" description="Helical" evidence="1">
    <location>
        <begin position="9"/>
        <end position="31"/>
    </location>
</feature>
<comment type="caution">
    <text evidence="2">The sequence shown here is derived from an EMBL/GenBank/DDBJ whole genome shotgun (WGS) entry which is preliminary data.</text>
</comment>
<name>A0A645B1G2_9ZZZZ</name>
<gene>
    <name evidence="2" type="ORF">SDC9_102361</name>
</gene>